<evidence type="ECO:0000313" key="1">
    <source>
        <dbReference type="EMBL" id="MDR6940194.1"/>
    </source>
</evidence>
<keyword evidence="2" id="KW-1185">Reference proteome</keyword>
<name>A0ABU1T485_9SPHI</name>
<proteinExistence type="predicted"/>
<protein>
    <submittedName>
        <fullName evidence="1">Uncharacterized protein</fullName>
    </submittedName>
</protein>
<comment type="caution">
    <text evidence="1">The sequence shown here is derived from an EMBL/GenBank/DDBJ whole genome shotgun (WGS) entry which is preliminary data.</text>
</comment>
<sequence length="34" mass="3906">MGYFHFADSCIYKDVNGRAEQTIFHTNTNKIQVG</sequence>
<dbReference type="Proteomes" id="UP001247620">
    <property type="component" value="Unassembled WGS sequence"/>
</dbReference>
<organism evidence="1 2">
    <name type="scientific">Mucilaginibacter pocheonensis</name>
    <dbReference type="NCBI Taxonomy" id="398050"/>
    <lineage>
        <taxon>Bacteria</taxon>
        <taxon>Pseudomonadati</taxon>
        <taxon>Bacteroidota</taxon>
        <taxon>Sphingobacteriia</taxon>
        <taxon>Sphingobacteriales</taxon>
        <taxon>Sphingobacteriaceae</taxon>
        <taxon>Mucilaginibacter</taxon>
    </lineage>
</organism>
<gene>
    <name evidence="1" type="ORF">J2W55_000022</name>
</gene>
<dbReference type="EMBL" id="JAVDUU010000001">
    <property type="protein sequence ID" value="MDR6940194.1"/>
    <property type="molecule type" value="Genomic_DNA"/>
</dbReference>
<evidence type="ECO:0000313" key="2">
    <source>
        <dbReference type="Proteomes" id="UP001247620"/>
    </source>
</evidence>
<reference evidence="1 2" key="1">
    <citation type="submission" date="2023-07" db="EMBL/GenBank/DDBJ databases">
        <title>Sorghum-associated microbial communities from plants grown in Nebraska, USA.</title>
        <authorList>
            <person name="Schachtman D."/>
        </authorList>
    </citation>
    <scope>NUCLEOTIDE SEQUENCE [LARGE SCALE GENOMIC DNA]</scope>
    <source>
        <strain evidence="1 2">3262</strain>
    </source>
</reference>
<accession>A0ABU1T485</accession>